<gene>
    <name evidence="1" type="ORF">GTW51_09185</name>
</gene>
<evidence type="ECO:0000313" key="1">
    <source>
        <dbReference type="EMBL" id="NDV86876.1"/>
    </source>
</evidence>
<keyword evidence="2" id="KW-1185">Reference proteome</keyword>
<accession>A0A6L9MGQ7</accession>
<organism evidence="1 2">
    <name type="scientific">Aurantimonas aggregata</name>
    <dbReference type="NCBI Taxonomy" id="2047720"/>
    <lineage>
        <taxon>Bacteria</taxon>
        <taxon>Pseudomonadati</taxon>
        <taxon>Pseudomonadota</taxon>
        <taxon>Alphaproteobacteria</taxon>
        <taxon>Hyphomicrobiales</taxon>
        <taxon>Aurantimonadaceae</taxon>
        <taxon>Aurantimonas</taxon>
    </lineage>
</organism>
<dbReference type="RefSeq" id="WP_163043625.1">
    <property type="nucleotide sequence ID" value="NZ_JAAAMJ010000005.1"/>
</dbReference>
<reference evidence="1 2" key="1">
    <citation type="submission" date="2020-01" db="EMBL/GenBank/DDBJ databases">
        <title>Genomes of bacteria type strains.</title>
        <authorList>
            <person name="Chen J."/>
            <person name="Zhu S."/>
            <person name="Chen J."/>
        </authorList>
    </citation>
    <scope>NUCLEOTIDE SEQUENCE [LARGE SCALE GENOMIC DNA]</scope>
    <source>
        <strain evidence="1 2">KCTC 52919</strain>
    </source>
</reference>
<dbReference type="EMBL" id="JAAAMJ010000005">
    <property type="protein sequence ID" value="NDV86876.1"/>
    <property type="molecule type" value="Genomic_DNA"/>
</dbReference>
<comment type="caution">
    <text evidence="1">The sequence shown here is derived from an EMBL/GenBank/DDBJ whole genome shotgun (WGS) entry which is preliminary data.</text>
</comment>
<dbReference type="AlphaFoldDB" id="A0A6L9MGQ7"/>
<protein>
    <submittedName>
        <fullName evidence="1">Uncharacterized protein</fullName>
    </submittedName>
</protein>
<proteinExistence type="predicted"/>
<dbReference type="Proteomes" id="UP000476332">
    <property type="component" value="Unassembled WGS sequence"/>
</dbReference>
<evidence type="ECO:0000313" key="2">
    <source>
        <dbReference type="Proteomes" id="UP000476332"/>
    </source>
</evidence>
<name>A0A6L9MGQ7_9HYPH</name>
<sequence length="122" mass="13199">MIRRHPFPAVFAHAPKTAAEMTTLMIMSPFVIGTRLTQFWASAASPQASDREEAAQMVSEKMQAVGESLMAMNLAAVEAVTKATLAAATGSYSNDNHGDAIFSAGLKPYSQRVRANRKRLSR</sequence>